<dbReference type="Proteomes" id="UP000324222">
    <property type="component" value="Unassembled WGS sequence"/>
</dbReference>
<name>A0A5B7F2X3_PORTR</name>
<organism evidence="3 4">
    <name type="scientific">Portunus trituberculatus</name>
    <name type="common">Swimming crab</name>
    <name type="synonym">Neptunus trituberculatus</name>
    <dbReference type="NCBI Taxonomy" id="210409"/>
    <lineage>
        <taxon>Eukaryota</taxon>
        <taxon>Metazoa</taxon>
        <taxon>Ecdysozoa</taxon>
        <taxon>Arthropoda</taxon>
        <taxon>Crustacea</taxon>
        <taxon>Multicrustacea</taxon>
        <taxon>Malacostraca</taxon>
        <taxon>Eumalacostraca</taxon>
        <taxon>Eucarida</taxon>
        <taxon>Decapoda</taxon>
        <taxon>Pleocyemata</taxon>
        <taxon>Brachyura</taxon>
        <taxon>Eubrachyura</taxon>
        <taxon>Portunoidea</taxon>
        <taxon>Portunidae</taxon>
        <taxon>Portuninae</taxon>
        <taxon>Portunus</taxon>
    </lineage>
</organism>
<feature type="signal peptide" evidence="2">
    <location>
        <begin position="1"/>
        <end position="18"/>
    </location>
</feature>
<sequence length="303" mass="34881">MQWFSLSLLACLVAVTVAQPYNSSELTLQEKLDFKVPPDTVALPPGVGLCMKGLPRDQCSVQFGGGRGIATTARKNIVKRLEKRGWVKTKKLPRQINAVHICCHKKKFGMELKPKDTKDGKPIKRQPKKLKEDTEKTWKDINKGKNETKKKKHEKAQTSETEKEDGGVKKTHKANATAPQEKEETKPEIKSYERKEKSKEVEKGKRFTKEESVKHKKKEKEVEPGRNITSRKKWKTQTDRDEKPSKESEGKFGEDKVVKPEREEGKEKNKPPKLPPWMTKDLDKKLPEQYLEGEELIDETDLW</sequence>
<keyword evidence="2" id="KW-0732">Signal</keyword>
<protein>
    <submittedName>
        <fullName evidence="3">Uncharacterized protein</fullName>
    </submittedName>
</protein>
<comment type="caution">
    <text evidence="3">The sequence shown here is derived from an EMBL/GenBank/DDBJ whole genome shotgun (WGS) entry which is preliminary data.</text>
</comment>
<feature type="compositionally biased region" description="Basic and acidic residues" evidence="1">
    <location>
        <begin position="236"/>
        <end position="270"/>
    </location>
</feature>
<feature type="compositionally biased region" description="Acidic residues" evidence="1">
    <location>
        <begin position="291"/>
        <end position="303"/>
    </location>
</feature>
<proteinExistence type="predicted"/>
<evidence type="ECO:0000313" key="4">
    <source>
        <dbReference type="Proteomes" id="UP000324222"/>
    </source>
</evidence>
<feature type="compositionally biased region" description="Basic and acidic residues" evidence="1">
    <location>
        <begin position="129"/>
        <end position="147"/>
    </location>
</feature>
<feature type="compositionally biased region" description="Basic and acidic residues" evidence="1">
    <location>
        <begin position="112"/>
        <end position="122"/>
    </location>
</feature>
<keyword evidence="4" id="KW-1185">Reference proteome</keyword>
<evidence type="ECO:0000313" key="3">
    <source>
        <dbReference type="EMBL" id="MPC39579.1"/>
    </source>
</evidence>
<feature type="region of interest" description="Disordered" evidence="1">
    <location>
        <begin position="112"/>
        <end position="303"/>
    </location>
</feature>
<dbReference type="EMBL" id="VSRR010004408">
    <property type="protein sequence ID" value="MPC39579.1"/>
    <property type="molecule type" value="Genomic_DNA"/>
</dbReference>
<evidence type="ECO:0000256" key="1">
    <source>
        <dbReference type="SAM" id="MobiDB-lite"/>
    </source>
</evidence>
<feature type="compositionally biased region" description="Basic and acidic residues" evidence="1">
    <location>
        <begin position="180"/>
        <end position="224"/>
    </location>
</feature>
<gene>
    <name evidence="3" type="ORF">E2C01_033120</name>
</gene>
<accession>A0A5B7F2X3</accession>
<feature type="chain" id="PRO_5022719496" evidence="2">
    <location>
        <begin position="19"/>
        <end position="303"/>
    </location>
</feature>
<dbReference type="AlphaFoldDB" id="A0A5B7F2X3"/>
<reference evidence="3 4" key="1">
    <citation type="submission" date="2019-05" db="EMBL/GenBank/DDBJ databases">
        <title>Another draft genome of Portunus trituberculatus and its Hox gene families provides insights of decapod evolution.</title>
        <authorList>
            <person name="Jeong J.-H."/>
            <person name="Song I."/>
            <person name="Kim S."/>
            <person name="Choi T."/>
            <person name="Kim D."/>
            <person name="Ryu S."/>
            <person name="Kim W."/>
        </authorList>
    </citation>
    <scope>NUCLEOTIDE SEQUENCE [LARGE SCALE GENOMIC DNA]</scope>
    <source>
        <tissue evidence="3">Muscle</tissue>
    </source>
</reference>
<feature type="compositionally biased region" description="Basic and acidic residues" evidence="1">
    <location>
        <begin position="155"/>
        <end position="168"/>
    </location>
</feature>
<evidence type="ECO:0000256" key="2">
    <source>
        <dbReference type="SAM" id="SignalP"/>
    </source>
</evidence>